<organism evidence="2 3">
    <name type="scientific">Pleurodeles waltl</name>
    <name type="common">Iberian ribbed newt</name>
    <dbReference type="NCBI Taxonomy" id="8319"/>
    <lineage>
        <taxon>Eukaryota</taxon>
        <taxon>Metazoa</taxon>
        <taxon>Chordata</taxon>
        <taxon>Craniata</taxon>
        <taxon>Vertebrata</taxon>
        <taxon>Euteleostomi</taxon>
        <taxon>Amphibia</taxon>
        <taxon>Batrachia</taxon>
        <taxon>Caudata</taxon>
        <taxon>Salamandroidea</taxon>
        <taxon>Salamandridae</taxon>
        <taxon>Pleurodelinae</taxon>
        <taxon>Pleurodeles</taxon>
    </lineage>
</organism>
<protein>
    <submittedName>
        <fullName evidence="2">Uncharacterized protein</fullName>
    </submittedName>
</protein>
<accession>A0AAV7M6U3</accession>
<gene>
    <name evidence="2" type="ORF">NDU88_004321</name>
</gene>
<keyword evidence="3" id="KW-1185">Reference proteome</keyword>
<sequence length="226" mass="25366">MFARGQRAPKSTTHLEPIRIKRRTLSRPQGNVCSGSEGAKVDYTPGAELEENTMERMDEEQVVARLESEGVRLDREGVSGHKSKSRTVPAPSEDLIDQFSDSVVKGLKALRLKEMKEPTKNKSAEKKRQTECFFIYLSTPLQIRIKRRTLSRPQGNVCSGSEGAKVDYTPVAELEENTMERMDEEQVVARLESEGVRLDREGVSGHKSKSRTVLAPSEDLIDQFSD</sequence>
<dbReference type="Proteomes" id="UP001066276">
    <property type="component" value="Chromosome 10"/>
</dbReference>
<proteinExistence type="predicted"/>
<evidence type="ECO:0000313" key="2">
    <source>
        <dbReference type="EMBL" id="KAJ1099217.1"/>
    </source>
</evidence>
<dbReference type="AlphaFoldDB" id="A0AAV7M6U3"/>
<feature type="region of interest" description="Disordered" evidence="1">
    <location>
        <begin position="199"/>
        <end position="226"/>
    </location>
</feature>
<evidence type="ECO:0000313" key="3">
    <source>
        <dbReference type="Proteomes" id="UP001066276"/>
    </source>
</evidence>
<name>A0AAV7M6U3_PLEWA</name>
<comment type="caution">
    <text evidence="2">The sequence shown here is derived from an EMBL/GenBank/DDBJ whole genome shotgun (WGS) entry which is preliminary data.</text>
</comment>
<feature type="region of interest" description="Disordered" evidence="1">
    <location>
        <begin position="1"/>
        <end position="46"/>
    </location>
</feature>
<dbReference type="EMBL" id="JANPWB010000014">
    <property type="protein sequence ID" value="KAJ1099217.1"/>
    <property type="molecule type" value="Genomic_DNA"/>
</dbReference>
<evidence type="ECO:0000256" key="1">
    <source>
        <dbReference type="SAM" id="MobiDB-lite"/>
    </source>
</evidence>
<reference evidence="2" key="1">
    <citation type="journal article" date="2022" name="bioRxiv">
        <title>Sequencing and chromosome-scale assembly of the giantPleurodeles waltlgenome.</title>
        <authorList>
            <person name="Brown T."/>
            <person name="Elewa A."/>
            <person name="Iarovenko S."/>
            <person name="Subramanian E."/>
            <person name="Araus A.J."/>
            <person name="Petzold A."/>
            <person name="Susuki M."/>
            <person name="Suzuki K.-i.T."/>
            <person name="Hayashi T."/>
            <person name="Toyoda A."/>
            <person name="Oliveira C."/>
            <person name="Osipova E."/>
            <person name="Leigh N.D."/>
            <person name="Simon A."/>
            <person name="Yun M.H."/>
        </authorList>
    </citation>
    <scope>NUCLEOTIDE SEQUENCE</scope>
    <source>
        <strain evidence="2">20211129_DDA</strain>
        <tissue evidence="2">Liver</tissue>
    </source>
</reference>